<keyword evidence="1" id="KW-0732">Signal</keyword>
<name>A0ABT6WGV5_9ACTN</name>
<evidence type="ECO:0000313" key="3">
    <source>
        <dbReference type="Proteomes" id="UP001241758"/>
    </source>
</evidence>
<accession>A0ABT6WGV5</accession>
<evidence type="ECO:0000256" key="1">
    <source>
        <dbReference type="SAM" id="SignalP"/>
    </source>
</evidence>
<feature type="chain" id="PRO_5046037172" description="Lipoprotein" evidence="1">
    <location>
        <begin position="23"/>
        <end position="151"/>
    </location>
</feature>
<keyword evidence="3" id="KW-1185">Reference proteome</keyword>
<protein>
    <recommendedName>
        <fullName evidence="4">Lipoprotein</fullName>
    </recommendedName>
</protein>
<gene>
    <name evidence="2" type="ORF">QLQ12_10110</name>
</gene>
<feature type="signal peptide" evidence="1">
    <location>
        <begin position="1"/>
        <end position="22"/>
    </location>
</feature>
<comment type="caution">
    <text evidence="2">The sequence shown here is derived from an EMBL/GenBank/DDBJ whole genome shotgun (WGS) entry which is preliminary data.</text>
</comment>
<dbReference type="RefSeq" id="WP_282758879.1">
    <property type="nucleotide sequence ID" value="NZ_JASCTH010000005.1"/>
</dbReference>
<reference evidence="2 3" key="1">
    <citation type="submission" date="2023-05" db="EMBL/GenBank/DDBJ databases">
        <title>Actinoplanes sp. NEAU-A12 genome sequencing.</title>
        <authorList>
            <person name="Wang Z.-S."/>
        </authorList>
    </citation>
    <scope>NUCLEOTIDE SEQUENCE [LARGE SCALE GENOMIC DNA]</scope>
    <source>
        <strain evidence="2 3">NEAU-A12</strain>
    </source>
</reference>
<dbReference type="PROSITE" id="PS51257">
    <property type="entry name" value="PROKAR_LIPOPROTEIN"/>
    <property type="match status" value="1"/>
</dbReference>
<dbReference type="EMBL" id="JASCTH010000005">
    <property type="protein sequence ID" value="MDI6098953.1"/>
    <property type="molecule type" value="Genomic_DNA"/>
</dbReference>
<sequence>MRRAIPALLAAGVLLAAGACGAGSGTTGVTTTVSAPPPADPATAAACEALARAYGKHMAPFAQALSGVVADGKATEPAQRALADFAAAVQAATEASTDAEIRADGKRAADQMRATSADAKFFAGIKTAEDADRAMGQTLTGWLAPLSRHCS</sequence>
<dbReference type="Proteomes" id="UP001241758">
    <property type="component" value="Unassembled WGS sequence"/>
</dbReference>
<evidence type="ECO:0000313" key="2">
    <source>
        <dbReference type="EMBL" id="MDI6098953.1"/>
    </source>
</evidence>
<organism evidence="2 3">
    <name type="scientific">Actinoplanes sandaracinus</name>
    <dbReference type="NCBI Taxonomy" id="3045177"/>
    <lineage>
        <taxon>Bacteria</taxon>
        <taxon>Bacillati</taxon>
        <taxon>Actinomycetota</taxon>
        <taxon>Actinomycetes</taxon>
        <taxon>Micromonosporales</taxon>
        <taxon>Micromonosporaceae</taxon>
        <taxon>Actinoplanes</taxon>
    </lineage>
</organism>
<evidence type="ECO:0008006" key="4">
    <source>
        <dbReference type="Google" id="ProtNLM"/>
    </source>
</evidence>
<proteinExistence type="predicted"/>